<dbReference type="GO" id="GO:0005886">
    <property type="term" value="C:plasma membrane"/>
    <property type="evidence" value="ECO:0007669"/>
    <property type="project" value="UniProtKB-SubCell"/>
</dbReference>
<keyword evidence="11" id="KW-0812">Transmembrane</keyword>
<dbReference type="SMART" id="SM00387">
    <property type="entry name" value="HATPase_c"/>
    <property type="match status" value="1"/>
</dbReference>
<dbReference type="InterPro" id="IPR004358">
    <property type="entry name" value="Sig_transdc_His_kin-like_C"/>
</dbReference>
<evidence type="ECO:0000256" key="8">
    <source>
        <dbReference type="ARBA" id="ARBA00022840"/>
    </source>
</evidence>
<keyword evidence="5" id="KW-0808">Transferase</keyword>
<keyword evidence="9" id="KW-0902">Two-component regulatory system</keyword>
<dbReference type="SMART" id="SM00388">
    <property type="entry name" value="HisKA"/>
    <property type="match status" value="1"/>
</dbReference>
<keyword evidence="10 11" id="KW-0472">Membrane</keyword>
<evidence type="ECO:0000256" key="9">
    <source>
        <dbReference type="ARBA" id="ARBA00023012"/>
    </source>
</evidence>
<dbReference type="EMBL" id="JACDUU010000007">
    <property type="protein sequence ID" value="MBA2872482.1"/>
    <property type="molecule type" value="Genomic_DNA"/>
</dbReference>
<dbReference type="FunFam" id="1.10.287.130:FF:000001">
    <property type="entry name" value="Two-component sensor histidine kinase"/>
    <property type="match status" value="1"/>
</dbReference>
<keyword evidence="14" id="KW-1185">Reference proteome</keyword>
<evidence type="ECO:0000256" key="11">
    <source>
        <dbReference type="SAM" id="Phobius"/>
    </source>
</evidence>
<comment type="catalytic activity">
    <reaction evidence="1">
        <text>ATP + protein L-histidine = ADP + protein N-phospho-L-histidine.</text>
        <dbReference type="EC" id="2.7.13.3"/>
    </reaction>
</comment>
<dbReference type="SUPFAM" id="SSF55874">
    <property type="entry name" value="ATPase domain of HSP90 chaperone/DNA topoisomerase II/histidine kinase"/>
    <property type="match status" value="1"/>
</dbReference>
<dbReference type="InterPro" id="IPR005467">
    <property type="entry name" value="His_kinase_dom"/>
</dbReference>
<keyword evidence="6" id="KW-0547">Nucleotide-binding</keyword>
<dbReference type="PANTHER" id="PTHR43711:SF1">
    <property type="entry name" value="HISTIDINE KINASE 1"/>
    <property type="match status" value="1"/>
</dbReference>
<name>A0A7V9Z1Q5_9BACL</name>
<evidence type="ECO:0000313" key="13">
    <source>
        <dbReference type="EMBL" id="MBA2872482.1"/>
    </source>
</evidence>
<dbReference type="Pfam" id="PF02518">
    <property type="entry name" value="HATPase_c"/>
    <property type="match status" value="1"/>
</dbReference>
<evidence type="ECO:0000256" key="1">
    <source>
        <dbReference type="ARBA" id="ARBA00000085"/>
    </source>
</evidence>
<proteinExistence type="predicted"/>
<dbReference type="PRINTS" id="PR00344">
    <property type="entry name" value="BCTRLSENSOR"/>
</dbReference>
<evidence type="ECO:0000256" key="2">
    <source>
        <dbReference type="ARBA" id="ARBA00004651"/>
    </source>
</evidence>
<keyword evidence="11" id="KW-1133">Transmembrane helix</keyword>
<dbReference type="GO" id="GO:0005524">
    <property type="term" value="F:ATP binding"/>
    <property type="evidence" value="ECO:0007669"/>
    <property type="project" value="UniProtKB-KW"/>
</dbReference>
<dbReference type="EC" id="2.7.13.3" evidence="3"/>
<comment type="subcellular location">
    <subcellularLocation>
        <location evidence="2">Cell membrane</location>
        <topology evidence="2">Multi-pass membrane protein</topology>
    </subcellularLocation>
</comment>
<sequence length="460" mass="53353">MKNKFLSFIFKNKQDMFRLTQWRLTTLYSGMLMIFLTFFIIIVYSLFYVIITNDQERRIMSLAEQETKAIKDILLQQTVPGFIENQNVVFLSEDQFFFYVTNSRGELIMGDEVNKKLRPFLLETLNDWTPEENELKYVEVHIPRHMHEFSRFRSVDLKLLTVARPIIIENHFVGVLYIGMDITFFSKISKWLLILLIGLTVLFIGFAVFLSHLMSKRALVPIQEAYNRQREFVANASHELRTPLSVIFSSVEALEMEEDIITNDFSKKILHRLRDEVKRMKKLINDLLTLARADSEHASLELMKETFDFRPHAEKTLQSLEELALKKEILLHFDSPESVIVSGDADKLTQLLYILLDNAIKYTPNGGEVSVKLHIESYKQRRLLIISVKDTGIGIPPEDVGRIFERFYRADKARTRQHGGHGLGLSIAKWIVDAHKGQIDVYSEVGKGTEFIVKIPFSLS</sequence>
<keyword evidence="7 13" id="KW-0418">Kinase</keyword>
<dbReference type="InterPro" id="IPR003594">
    <property type="entry name" value="HATPase_dom"/>
</dbReference>
<feature type="domain" description="Histidine kinase" evidence="12">
    <location>
        <begin position="235"/>
        <end position="459"/>
    </location>
</feature>
<evidence type="ECO:0000256" key="10">
    <source>
        <dbReference type="ARBA" id="ARBA00023136"/>
    </source>
</evidence>
<evidence type="ECO:0000259" key="12">
    <source>
        <dbReference type="PROSITE" id="PS50109"/>
    </source>
</evidence>
<evidence type="ECO:0000256" key="7">
    <source>
        <dbReference type="ARBA" id="ARBA00022777"/>
    </source>
</evidence>
<feature type="transmembrane region" description="Helical" evidence="11">
    <location>
        <begin position="191"/>
        <end position="210"/>
    </location>
</feature>
<dbReference type="PROSITE" id="PS50109">
    <property type="entry name" value="HIS_KIN"/>
    <property type="match status" value="1"/>
</dbReference>
<accession>A0A7V9Z1Q5</accession>
<dbReference type="FunFam" id="3.30.565.10:FF:000006">
    <property type="entry name" value="Sensor histidine kinase WalK"/>
    <property type="match status" value="1"/>
</dbReference>
<dbReference type="Proteomes" id="UP000580891">
    <property type="component" value="Unassembled WGS sequence"/>
</dbReference>
<reference evidence="13 14" key="1">
    <citation type="submission" date="2020-07" db="EMBL/GenBank/DDBJ databases">
        <title>Genomic Encyclopedia of Type Strains, Phase IV (KMG-IV): sequencing the most valuable type-strain genomes for metagenomic binning, comparative biology and taxonomic classification.</title>
        <authorList>
            <person name="Goeker M."/>
        </authorList>
    </citation>
    <scope>NUCLEOTIDE SEQUENCE [LARGE SCALE GENOMIC DNA]</scope>
    <source>
        <strain evidence="13 14">DSM 25220</strain>
    </source>
</reference>
<organism evidence="13 14">
    <name type="scientific">[Anoxybacillus] calidus</name>
    <dbReference type="NCBI Taxonomy" id="575178"/>
    <lineage>
        <taxon>Bacteria</taxon>
        <taxon>Bacillati</taxon>
        <taxon>Bacillota</taxon>
        <taxon>Bacilli</taxon>
        <taxon>Bacillales</taxon>
        <taxon>Anoxybacillaceae</taxon>
        <taxon>Paranoxybacillus</taxon>
    </lineage>
</organism>
<dbReference type="InterPro" id="IPR003661">
    <property type="entry name" value="HisK_dim/P_dom"/>
</dbReference>
<keyword evidence="8" id="KW-0067">ATP-binding</keyword>
<evidence type="ECO:0000256" key="5">
    <source>
        <dbReference type="ARBA" id="ARBA00022679"/>
    </source>
</evidence>
<keyword evidence="4" id="KW-0597">Phosphoprotein</keyword>
<evidence type="ECO:0000256" key="4">
    <source>
        <dbReference type="ARBA" id="ARBA00022553"/>
    </source>
</evidence>
<dbReference type="Pfam" id="PF00512">
    <property type="entry name" value="HisKA"/>
    <property type="match status" value="1"/>
</dbReference>
<dbReference type="Gene3D" id="1.10.287.130">
    <property type="match status" value="1"/>
</dbReference>
<dbReference type="SUPFAM" id="SSF47384">
    <property type="entry name" value="Homodimeric domain of signal transducing histidine kinase"/>
    <property type="match status" value="1"/>
</dbReference>
<feature type="transmembrane region" description="Helical" evidence="11">
    <location>
        <begin position="27"/>
        <end position="51"/>
    </location>
</feature>
<dbReference type="CDD" id="cd00082">
    <property type="entry name" value="HisKA"/>
    <property type="match status" value="1"/>
</dbReference>
<dbReference type="InterPro" id="IPR050736">
    <property type="entry name" value="Sensor_HK_Regulatory"/>
</dbReference>
<dbReference type="Gene3D" id="3.30.565.10">
    <property type="entry name" value="Histidine kinase-like ATPase, C-terminal domain"/>
    <property type="match status" value="1"/>
</dbReference>
<evidence type="ECO:0000313" key="14">
    <source>
        <dbReference type="Proteomes" id="UP000580891"/>
    </source>
</evidence>
<dbReference type="GO" id="GO:0000155">
    <property type="term" value="F:phosphorelay sensor kinase activity"/>
    <property type="evidence" value="ECO:0007669"/>
    <property type="project" value="InterPro"/>
</dbReference>
<comment type="caution">
    <text evidence="13">The sequence shown here is derived from an EMBL/GenBank/DDBJ whole genome shotgun (WGS) entry which is preliminary data.</text>
</comment>
<gene>
    <name evidence="13" type="ORF">HNQ85_002793</name>
</gene>
<dbReference type="InterPro" id="IPR036890">
    <property type="entry name" value="HATPase_C_sf"/>
</dbReference>
<dbReference type="AlphaFoldDB" id="A0A7V9Z1Q5"/>
<dbReference type="InterPro" id="IPR036097">
    <property type="entry name" value="HisK_dim/P_sf"/>
</dbReference>
<evidence type="ECO:0000256" key="3">
    <source>
        <dbReference type="ARBA" id="ARBA00012438"/>
    </source>
</evidence>
<dbReference type="PANTHER" id="PTHR43711">
    <property type="entry name" value="TWO-COMPONENT HISTIDINE KINASE"/>
    <property type="match status" value="1"/>
</dbReference>
<protein>
    <recommendedName>
        <fullName evidence="3">histidine kinase</fullName>
        <ecNumber evidence="3">2.7.13.3</ecNumber>
    </recommendedName>
</protein>
<evidence type="ECO:0000256" key="6">
    <source>
        <dbReference type="ARBA" id="ARBA00022741"/>
    </source>
</evidence>